<dbReference type="Pfam" id="PF00069">
    <property type="entry name" value="Pkinase"/>
    <property type="match status" value="1"/>
</dbReference>
<feature type="domain" description="Protein kinase" evidence="1">
    <location>
        <begin position="155"/>
        <end position="344"/>
    </location>
</feature>
<comment type="caution">
    <text evidence="2">The sequence shown here is derived from an EMBL/GenBank/DDBJ whole genome shotgun (WGS) entry which is preliminary data.</text>
</comment>
<evidence type="ECO:0000313" key="3">
    <source>
        <dbReference type="Proteomes" id="UP001600888"/>
    </source>
</evidence>
<gene>
    <name evidence="2" type="ORF">FJTKL_09333</name>
</gene>
<dbReference type="Gene3D" id="1.10.510.10">
    <property type="entry name" value="Transferase(Phosphotransferase) domain 1"/>
    <property type="match status" value="1"/>
</dbReference>
<dbReference type="Proteomes" id="UP001600888">
    <property type="component" value="Unassembled WGS sequence"/>
</dbReference>
<protein>
    <recommendedName>
        <fullName evidence="1">Protein kinase domain-containing protein</fullName>
    </recommendedName>
</protein>
<dbReference type="SUPFAM" id="SSF56112">
    <property type="entry name" value="Protein kinase-like (PK-like)"/>
    <property type="match status" value="1"/>
</dbReference>
<evidence type="ECO:0000313" key="2">
    <source>
        <dbReference type="EMBL" id="KAL2292347.1"/>
    </source>
</evidence>
<keyword evidence="3" id="KW-1185">Reference proteome</keyword>
<dbReference type="EMBL" id="JBAWTH010000003">
    <property type="protein sequence ID" value="KAL2292347.1"/>
    <property type="molecule type" value="Genomic_DNA"/>
</dbReference>
<dbReference type="InterPro" id="IPR011009">
    <property type="entry name" value="Kinase-like_dom_sf"/>
</dbReference>
<proteinExistence type="predicted"/>
<dbReference type="PROSITE" id="PS50011">
    <property type="entry name" value="PROTEIN_KINASE_DOM"/>
    <property type="match status" value="1"/>
</dbReference>
<accession>A0ABR4FCD7</accession>
<organism evidence="2 3">
    <name type="scientific">Diaporthe vaccinii</name>
    <dbReference type="NCBI Taxonomy" id="105482"/>
    <lineage>
        <taxon>Eukaryota</taxon>
        <taxon>Fungi</taxon>
        <taxon>Dikarya</taxon>
        <taxon>Ascomycota</taxon>
        <taxon>Pezizomycotina</taxon>
        <taxon>Sordariomycetes</taxon>
        <taxon>Sordariomycetidae</taxon>
        <taxon>Diaporthales</taxon>
        <taxon>Diaporthaceae</taxon>
        <taxon>Diaporthe</taxon>
        <taxon>Diaporthe eres species complex</taxon>
    </lineage>
</organism>
<name>A0ABR4FCD7_9PEZI</name>
<reference evidence="2 3" key="1">
    <citation type="submission" date="2024-03" db="EMBL/GenBank/DDBJ databases">
        <title>A high-quality draft genome sequence of Diaporthe vaccinii, a causative agent of upright dieback and viscid rot disease in cranberry plants.</title>
        <authorList>
            <person name="Sarrasin M."/>
            <person name="Lang B.F."/>
            <person name="Burger G."/>
        </authorList>
    </citation>
    <scope>NUCLEOTIDE SEQUENCE [LARGE SCALE GENOMIC DNA]</scope>
    <source>
        <strain evidence="2 3">IS7</strain>
    </source>
</reference>
<sequence length="344" mass="38479">MVDVRIHGKTLQIEVNSEEFQNSPMRLDQFNKYLEILQSDLEGEWFSDEEEDDDDNVHRGGESPTQRPVLDLSLDGCYEWAVRPFLPLLEEIAPRPSDGTTITLHHFFSGETFDASLKAVDDTLVPGVIEAMDEMENVVGNANILWKTTCPVFATTEVEVLSDDPTYILVDEPRKVRVQGKELFFKAFPDPDDSIGAQEVLTLEKIFKARLNPQEGRTSYLYGIVEDEKSQAIGLLLYYIQVDDTLHDKVIDLGSSGSDLKDKWKRQVTGTVEALHKAGIVWGDVKASNVLVDMAGDAWVTDFGGGHTEGWVDRNKAGTIEGDLQGLRAIIEFVDTGREPEIMD</sequence>
<dbReference type="InterPro" id="IPR000719">
    <property type="entry name" value="Prot_kinase_dom"/>
</dbReference>
<evidence type="ECO:0000259" key="1">
    <source>
        <dbReference type="PROSITE" id="PS50011"/>
    </source>
</evidence>